<keyword evidence="2" id="KW-1185">Reference proteome</keyword>
<reference evidence="1" key="1">
    <citation type="journal article" date="2022" name="bioRxiv">
        <title>Sequencing and chromosome-scale assembly of the giantPleurodeles waltlgenome.</title>
        <authorList>
            <person name="Brown T."/>
            <person name="Elewa A."/>
            <person name="Iarovenko S."/>
            <person name="Subramanian E."/>
            <person name="Araus A.J."/>
            <person name="Petzold A."/>
            <person name="Susuki M."/>
            <person name="Suzuki K.-i.T."/>
            <person name="Hayashi T."/>
            <person name="Toyoda A."/>
            <person name="Oliveira C."/>
            <person name="Osipova E."/>
            <person name="Leigh N.D."/>
            <person name="Simon A."/>
            <person name="Yun M.H."/>
        </authorList>
    </citation>
    <scope>NUCLEOTIDE SEQUENCE</scope>
    <source>
        <strain evidence="1">20211129_DDA</strain>
        <tissue evidence="1">Liver</tissue>
    </source>
</reference>
<protein>
    <submittedName>
        <fullName evidence="1">Uncharacterized protein</fullName>
    </submittedName>
</protein>
<comment type="caution">
    <text evidence="1">The sequence shown here is derived from an EMBL/GenBank/DDBJ whole genome shotgun (WGS) entry which is preliminary data.</text>
</comment>
<name>A0AAV7N9N9_PLEWA</name>
<accession>A0AAV7N9N9</accession>
<evidence type="ECO:0000313" key="1">
    <source>
        <dbReference type="EMBL" id="KAJ1109430.1"/>
    </source>
</evidence>
<dbReference type="AlphaFoldDB" id="A0AAV7N9N9"/>
<proteinExistence type="predicted"/>
<sequence>MKDIETPIGELRLKQKTLMHKVEVPSEKVRILERRAEDAEGRNLRNNIRVVYPEVMWFRNALVINFGEFFERIYSETAEFGLVACEQLIKSIECLSSTHQRSVGAEMTKHLAIVKGMKKKKLQVGFAT</sequence>
<organism evidence="1 2">
    <name type="scientific">Pleurodeles waltl</name>
    <name type="common">Iberian ribbed newt</name>
    <dbReference type="NCBI Taxonomy" id="8319"/>
    <lineage>
        <taxon>Eukaryota</taxon>
        <taxon>Metazoa</taxon>
        <taxon>Chordata</taxon>
        <taxon>Craniata</taxon>
        <taxon>Vertebrata</taxon>
        <taxon>Euteleostomi</taxon>
        <taxon>Amphibia</taxon>
        <taxon>Batrachia</taxon>
        <taxon>Caudata</taxon>
        <taxon>Salamandroidea</taxon>
        <taxon>Salamandridae</taxon>
        <taxon>Pleurodelinae</taxon>
        <taxon>Pleurodeles</taxon>
    </lineage>
</organism>
<dbReference type="Proteomes" id="UP001066276">
    <property type="component" value="Chromosome 9"/>
</dbReference>
<dbReference type="EMBL" id="JANPWB010000013">
    <property type="protein sequence ID" value="KAJ1109430.1"/>
    <property type="molecule type" value="Genomic_DNA"/>
</dbReference>
<gene>
    <name evidence="1" type="ORF">NDU88_006791</name>
</gene>
<evidence type="ECO:0000313" key="2">
    <source>
        <dbReference type="Proteomes" id="UP001066276"/>
    </source>
</evidence>